<sequence length="211" mass="24621">MGRHKQDKQLVKQLLKGQTQAFNTFFDSYHSKLFRFILGRVDGDHDLAMDLAQETLCKALDNLQDYRAEAALFTWMCQIARSFIYAHFSKQNRRRRHVVPMAEHPSIREVLLNVADGGQTQPELQMHNQELQQLIEEVLDHLPNNYGDLLTWKYVDELSVEEMAQKANTTMIAIQSALARARQSFQQAFTALLKTDSLDHLYPSNWEYEYE</sequence>
<evidence type="ECO:0000259" key="6">
    <source>
        <dbReference type="Pfam" id="PF04542"/>
    </source>
</evidence>
<comment type="caution">
    <text evidence="8">The sequence shown here is derived from an EMBL/GenBank/DDBJ whole genome shotgun (WGS) entry which is preliminary data.</text>
</comment>
<dbReference type="PANTHER" id="PTHR43133">
    <property type="entry name" value="RNA POLYMERASE ECF-TYPE SIGMA FACTO"/>
    <property type="match status" value="1"/>
</dbReference>
<organism evidence="8 9">
    <name type="scientific">Marinicella pacifica</name>
    <dbReference type="NCBI Taxonomy" id="1171543"/>
    <lineage>
        <taxon>Bacteria</taxon>
        <taxon>Pseudomonadati</taxon>
        <taxon>Pseudomonadota</taxon>
        <taxon>Gammaproteobacteria</taxon>
        <taxon>Lysobacterales</taxon>
        <taxon>Marinicellaceae</taxon>
        <taxon>Marinicella</taxon>
    </lineage>
</organism>
<gene>
    <name evidence="8" type="ORF">GCM10011365_01430</name>
</gene>
<dbReference type="GO" id="GO:0000428">
    <property type="term" value="C:DNA-directed RNA polymerase complex"/>
    <property type="evidence" value="ECO:0007669"/>
    <property type="project" value="UniProtKB-KW"/>
</dbReference>
<feature type="domain" description="RNA polymerase sigma factor 70 region 4 type 2" evidence="7">
    <location>
        <begin position="133"/>
        <end position="183"/>
    </location>
</feature>
<keyword evidence="4" id="KW-0238">DNA-binding</keyword>
<evidence type="ECO:0000256" key="1">
    <source>
        <dbReference type="ARBA" id="ARBA00010641"/>
    </source>
</evidence>
<protein>
    <submittedName>
        <fullName evidence="8">DNA-directed RNA polymerase sigma-70 factor</fullName>
    </submittedName>
</protein>
<feature type="domain" description="RNA polymerase sigma-70 region 2" evidence="6">
    <location>
        <begin position="27"/>
        <end position="94"/>
    </location>
</feature>
<accession>A0A917FJC9</accession>
<dbReference type="Pfam" id="PF04542">
    <property type="entry name" value="Sigma70_r2"/>
    <property type="match status" value="1"/>
</dbReference>
<dbReference type="InterPro" id="IPR039425">
    <property type="entry name" value="RNA_pol_sigma-70-like"/>
</dbReference>
<evidence type="ECO:0000256" key="5">
    <source>
        <dbReference type="ARBA" id="ARBA00023163"/>
    </source>
</evidence>
<keyword evidence="5" id="KW-0804">Transcription</keyword>
<dbReference type="Proteomes" id="UP000605253">
    <property type="component" value="Unassembled WGS sequence"/>
</dbReference>
<keyword evidence="3" id="KW-0731">Sigma factor</keyword>
<evidence type="ECO:0000259" key="7">
    <source>
        <dbReference type="Pfam" id="PF08281"/>
    </source>
</evidence>
<dbReference type="EMBL" id="BMEO01000001">
    <property type="protein sequence ID" value="GGF84223.1"/>
    <property type="molecule type" value="Genomic_DNA"/>
</dbReference>
<dbReference type="SUPFAM" id="SSF88946">
    <property type="entry name" value="Sigma2 domain of RNA polymerase sigma factors"/>
    <property type="match status" value="1"/>
</dbReference>
<reference evidence="8" key="1">
    <citation type="journal article" date="2014" name="Int. J. Syst. Evol. Microbiol.">
        <title>Complete genome sequence of Corynebacterium casei LMG S-19264T (=DSM 44701T), isolated from a smear-ripened cheese.</title>
        <authorList>
            <consortium name="US DOE Joint Genome Institute (JGI-PGF)"/>
            <person name="Walter F."/>
            <person name="Albersmeier A."/>
            <person name="Kalinowski J."/>
            <person name="Ruckert C."/>
        </authorList>
    </citation>
    <scope>NUCLEOTIDE SEQUENCE</scope>
    <source>
        <strain evidence="8">CGMCC 1.12181</strain>
    </source>
</reference>
<evidence type="ECO:0000313" key="8">
    <source>
        <dbReference type="EMBL" id="GGF84223.1"/>
    </source>
</evidence>
<dbReference type="AlphaFoldDB" id="A0A917FJC9"/>
<keyword evidence="9" id="KW-1185">Reference proteome</keyword>
<dbReference type="Pfam" id="PF08281">
    <property type="entry name" value="Sigma70_r4_2"/>
    <property type="match status" value="1"/>
</dbReference>
<keyword evidence="8" id="KW-0240">DNA-directed RNA polymerase</keyword>
<reference evidence="8" key="2">
    <citation type="submission" date="2020-09" db="EMBL/GenBank/DDBJ databases">
        <authorList>
            <person name="Sun Q."/>
            <person name="Zhou Y."/>
        </authorList>
    </citation>
    <scope>NUCLEOTIDE SEQUENCE</scope>
    <source>
        <strain evidence="8">CGMCC 1.12181</strain>
    </source>
</reference>
<keyword evidence="2" id="KW-0805">Transcription regulation</keyword>
<dbReference type="GO" id="GO:0016987">
    <property type="term" value="F:sigma factor activity"/>
    <property type="evidence" value="ECO:0007669"/>
    <property type="project" value="UniProtKB-KW"/>
</dbReference>
<dbReference type="InterPro" id="IPR007627">
    <property type="entry name" value="RNA_pol_sigma70_r2"/>
</dbReference>
<evidence type="ECO:0000256" key="3">
    <source>
        <dbReference type="ARBA" id="ARBA00023082"/>
    </source>
</evidence>
<dbReference type="InterPro" id="IPR036388">
    <property type="entry name" value="WH-like_DNA-bd_sf"/>
</dbReference>
<dbReference type="GO" id="GO:0003677">
    <property type="term" value="F:DNA binding"/>
    <property type="evidence" value="ECO:0007669"/>
    <property type="project" value="UniProtKB-KW"/>
</dbReference>
<comment type="similarity">
    <text evidence="1">Belongs to the sigma-70 factor family. ECF subfamily.</text>
</comment>
<dbReference type="Gene3D" id="1.10.10.10">
    <property type="entry name" value="Winged helix-like DNA-binding domain superfamily/Winged helix DNA-binding domain"/>
    <property type="match status" value="1"/>
</dbReference>
<evidence type="ECO:0000256" key="2">
    <source>
        <dbReference type="ARBA" id="ARBA00023015"/>
    </source>
</evidence>
<dbReference type="InterPro" id="IPR014284">
    <property type="entry name" value="RNA_pol_sigma-70_dom"/>
</dbReference>
<dbReference type="InterPro" id="IPR013249">
    <property type="entry name" value="RNA_pol_sigma70_r4_t2"/>
</dbReference>
<dbReference type="Gene3D" id="1.10.1740.10">
    <property type="match status" value="1"/>
</dbReference>
<dbReference type="InterPro" id="IPR013325">
    <property type="entry name" value="RNA_pol_sigma_r2"/>
</dbReference>
<dbReference type="GO" id="GO:0006352">
    <property type="term" value="P:DNA-templated transcription initiation"/>
    <property type="evidence" value="ECO:0007669"/>
    <property type="project" value="InterPro"/>
</dbReference>
<proteinExistence type="inferred from homology"/>
<name>A0A917FJC9_9GAMM</name>
<evidence type="ECO:0000313" key="9">
    <source>
        <dbReference type="Proteomes" id="UP000605253"/>
    </source>
</evidence>
<evidence type="ECO:0000256" key="4">
    <source>
        <dbReference type="ARBA" id="ARBA00023125"/>
    </source>
</evidence>
<dbReference type="InterPro" id="IPR013324">
    <property type="entry name" value="RNA_pol_sigma_r3/r4-like"/>
</dbReference>
<dbReference type="NCBIfam" id="TIGR02937">
    <property type="entry name" value="sigma70-ECF"/>
    <property type="match status" value="1"/>
</dbReference>
<dbReference type="SUPFAM" id="SSF88659">
    <property type="entry name" value="Sigma3 and sigma4 domains of RNA polymerase sigma factors"/>
    <property type="match status" value="1"/>
</dbReference>
<dbReference type="PANTHER" id="PTHR43133:SF8">
    <property type="entry name" value="RNA POLYMERASE SIGMA FACTOR HI_1459-RELATED"/>
    <property type="match status" value="1"/>
</dbReference>
<dbReference type="RefSeq" id="WP_188363749.1">
    <property type="nucleotide sequence ID" value="NZ_BAABJF010000011.1"/>
</dbReference>